<dbReference type="AlphaFoldDB" id="A0A0S8GLV6"/>
<protein>
    <submittedName>
        <fullName evidence="1">Uncharacterized protein</fullName>
    </submittedName>
</protein>
<evidence type="ECO:0000313" key="2">
    <source>
        <dbReference type="Proteomes" id="UP000051096"/>
    </source>
</evidence>
<dbReference type="EMBL" id="LJUO01000021">
    <property type="protein sequence ID" value="KPK72829.1"/>
    <property type="molecule type" value="Genomic_DNA"/>
</dbReference>
<proteinExistence type="predicted"/>
<dbReference type="Proteomes" id="UP000051096">
    <property type="component" value="Unassembled WGS sequence"/>
</dbReference>
<reference evidence="1 2" key="1">
    <citation type="journal article" date="2015" name="Microbiome">
        <title>Genomic resolution of linkages in carbon, nitrogen, and sulfur cycling among widespread estuary sediment bacteria.</title>
        <authorList>
            <person name="Baker B.J."/>
            <person name="Lazar C.S."/>
            <person name="Teske A.P."/>
            <person name="Dick G.J."/>
        </authorList>
    </citation>
    <scope>NUCLEOTIDE SEQUENCE [LARGE SCALE GENOMIC DNA]</scope>
    <source>
        <strain evidence="1">SM23_60</strain>
    </source>
</reference>
<accession>A0A0S8GLV6</accession>
<comment type="caution">
    <text evidence="1">The sequence shown here is derived from an EMBL/GenBank/DDBJ whole genome shotgun (WGS) entry which is preliminary data.</text>
</comment>
<gene>
    <name evidence="1" type="ORF">AMJ87_03440</name>
</gene>
<organism evidence="1 2">
    <name type="scientific">candidate division WOR_3 bacterium SM23_60</name>
    <dbReference type="NCBI Taxonomy" id="1703780"/>
    <lineage>
        <taxon>Bacteria</taxon>
        <taxon>Bacteria division WOR-3</taxon>
    </lineage>
</organism>
<name>A0A0S8GLV6_UNCW3</name>
<evidence type="ECO:0000313" key="1">
    <source>
        <dbReference type="EMBL" id="KPK72829.1"/>
    </source>
</evidence>
<sequence length="300" mass="35061">MVETCLRSRSKEIATATREDFYDYSAQLIKVGKNTADNYISILRYAYFKKLNELIIAGMEVLDGSEVIENFSNRLVSEFNQELRDYIFEGIKLPALGISPDEKPKYTRKLIARLEGKIGVDECMKFLNRGLRDRYEESRKPDREKFLKSKNIDEFLKQKHKDFVVELERHFKNNTLFFTQEISEEVLEHVKSDPYIESGVREGNKIIIKKIPHMAKEYLAEKDERKKRYYYCHCPWVKEAFEESDKPISPVFCSCSAGFYRAYWEIVFDQPVQVDVLASLLNGDPICKFAVHIPDNVTTG</sequence>